<keyword evidence="4" id="KW-1185">Reference proteome</keyword>
<name>A0A3P6T495_ANISI</name>
<organism evidence="3 4">
    <name type="scientific">Anisakis simplex</name>
    <name type="common">Herring worm</name>
    <dbReference type="NCBI Taxonomy" id="6269"/>
    <lineage>
        <taxon>Eukaryota</taxon>
        <taxon>Metazoa</taxon>
        <taxon>Ecdysozoa</taxon>
        <taxon>Nematoda</taxon>
        <taxon>Chromadorea</taxon>
        <taxon>Rhabditida</taxon>
        <taxon>Spirurina</taxon>
        <taxon>Ascaridomorpha</taxon>
        <taxon>Ascaridoidea</taxon>
        <taxon>Anisakidae</taxon>
        <taxon>Anisakis</taxon>
        <taxon>Anisakis simplex complex</taxon>
    </lineage>
</organism>
<dbReference type="InterPro" id="IPR001936">
    <property type="entry name" value="RasGAP_dom"/>
</dbReference>
<dbReference type="PANTHER" id="PTHR10194:SF148">
    <property type="entry name" value="GTPASE-ACTIVATING PROTEIN"/>
    <property type="match status" value="1"/>
</dbReference>
<dbReference type="AlphaFoldDB" id="A0A3P6T495"/>
<dbReference type="OrthoDB" id="1562946at2759"/>
<protein>
    <recommendedName>
        <fullName evidence="2">Ras-GAP domain-containing protein</fullName>
    </recommendedName>
</protein>
<dbReference type="InterPro" id="IPR008936">
    <property type="entry name" value="Rho_GTPase_activation_prot"/>
</dbReference>
<dbReference type="PANTHER" id="PTHR10194">
    <property type="entry name" value="RAS GTPASE-ACTIVATING PROTEINS"/>
    <property type="match status" value="1"/>
</dbReference>
<dbReference type="Gene3D" id="1.10.506.10">
    <property type="entry name" value="GTPase Activation - p120gap, domain 1"/>
    <property type="match status" value="1"/>
</dbReference>
<dbReference type="SUPFAM" id="SSF48350">
    <property type="entry name" value="GTPase activation domain, GAP"/>
    <property type="match status" value="1"/>
</dbReference>
<evidence type="ECO:0000313" key="3">
    <source>
        <dbReference type="EMBL" id="VDK79877.1"/>
    </source>
</evidence>
<dbReference type="GO" id="GO:0005096">
    <property type="term" value="F:GTPase activator activity"/>
    <property type="evidence" value="ECO:0007669"/>
    <property type="project" value="UniProtKB-KW"/>
</dbReference>
<gene>
    <name evidence="3" type="ORF">ASIM_LOCUS20816</name>
</gene>
<dbReference type="InterPro" id="IPR023152">
    <property type="entry name" value="RasGAP_CS"/>
</dbReference>
<evidence type="ECO:0000259" key="2">
    <source>
        <dbReference type="PROSITE" id="PS50018"/>
    </source>
</evidence>
<dbReference type="EMBL" id="UYRR01040795">
    <property type="protein sequence ID" value="VDK79877.1"/>
    <property type="molecule type" value="Genomic_DNA"/>
</dbReference>
<dbReference type="PROSITE" id="PS00509">
    <property type="entry name" value="RAS_GTPASE_ACTIV_1"/>
    <property type="match status" value="1"/>
</dbReference>
<feature type="domain" description="Ras-GAP" evidence="2">
    <location>
        <begin position="1"/>
        <end position="88"/>
    </location>
</feature>
<evidence type="ECO:0000256" key="1">
    <source>
        <dbReference type="ARBA" id="ARBA00022468"/>
    </source>
</evidence>
<dbReference type="PROSITE" id="PS50018">
    <property type="entry name" value="RAS_GTPASE_ACTIV_2"/>
    <property type="match status" value="1"/>
</dbReference>
<dbReference type="Proteomes" id="UP000267096">
    <property type="component" value="Unassembled WGS sequence"/>
</dbReference>
<keyword evidence="1" id="KW-0343">GTPase activation</keyword>
<reference evidence="3 4" key="1">
    <citation type="submission" date="2018-11" db="EMBL/GenBank/DDBJ databases">
        <authorList>
            <consortium name="Pathogen Informatics"/>
        </authorList>
    </citation>
    <scope>NUCLEOTIDE SEQUENCE [LARGE SCALE GENOMIC DNA]</scope>
</reference>
<evidence type="ECO:0000313" key="4">
    <source>
        <dbReference type="Proteomes" id="UP000267096"/>
    </source>
</evidence>
<accession>A0A3P6T495</accession>
<dbReference type="Pfam" id="PF00616">
    <property type="entry name" value="RasGAP"/>
    <property type="match status" value="1"/>
</dbReference>
<proteinExistence type="predicted"/>
<dbReference type="InterPro" id="IPR039360">
    <property type="entry name" value="Ras_GTPase"/>
</dbReference>
<sequence>MNLTVYGELAFSHVVDSNYRCPTPLKEMFADLRDVVSIHFPGRDDVQRLALSSFIIMRFFAAAIMNPKLFGLKREQPVRSFILFYHSP</sequence>